<reference evidence="2" key="1">
    <citation type="submission" date="2019-08" db="EMBL/GenBank/DDBJ databases">
        <title>The genome of the North American firefly Photinus pyralis.</title>
        <authorList>
            <consortium name="Photinus pyralis genome working group"/>
            <person name="Fallon T.R."/>
            <person name="Sander Lower S.E."/>
            <person name="Weng J.-K."/>
        </authorList>
    </citation>
    <scope>NUCLEOTIDE SEQUENCE</scope>
    <source>
        <strain evidence="2">TRF0915ILg1</strain>
        <tissue evidence="2">Whole body</tissue>
    </source>
</reference>
<feature type="non-terminal residue" evidence="2">
    <location>
        <position position="1"/>
    </location>
</feature>
<feature type="region of interest" description="Disordered" evidence="1">
    <location>
        <begin position="1"/>
        <end position="26"/>
    </location>
</feature>
<proteinExistence type="predicted"/>
<dbReference type="EMBL" id="VTPC01004602">
    <property type="protein sequence ID" value="KAF2896967.1"/>
    <property type="molecule type" value="Genomic_DNA"/>
</dbReference>
<dbReference type="PANTHER" id="PTHR47055:SF3">
    <property type="entry name" value="PHORBOL-ESTER_DAG-TYPE DOMAIN-CONTAINING PROTEIN"/>
    <property type="match status" value="1"/>
</dbReference>
<dbReference type="GO" id="GO:0043565">
    <property type="term" value="F:sequence-specific DNA binding"/>
    <property type="evidence" value="ECO:0007669"/>
    <property type="project" value="TreeGrafter"/>
</dbReference>
<dbReference type="AlphaFoldDB" id="A0A8K0GCN5"/>
<accession>A0A8K0GCN5</accession>
<gene>
    <name evidence="2" type="ORF">ILUMI_09208</name>
</gene>
<evidence type="ECO:0008006" key="4">
    <source>
        <dbReference type="Google" id="ProtNLM"/>
    </source>
</evidence>
<protein>
    <recommendedName>
        <fullName evidence="4">PiggyBac transposable element-derived protein domain-containing protein</fullName>
    </recommendedName>
</protein>
<keyword evidence="3" id="KW-1185">Reference proteome</keyword>
<sequence length="185" mass="20900">EVFIAPPEPAVLTDEDSGDDDKGGDFNNLSRRQLLADADVRAVCERDTDETCVYPKSSDSRTWIVGDFKPHDRQFPMLDYSEFQNKCVTDFFEIQMDMVVQERYGKIDCLETVLLHKKNLLKKDRGYYESTISKADGVLIAKWLDNSVVCIATNAFGIEPVTKTHNGESTLSIVVRICFFLAVMG</sequence>
<evidence type="ECO:0000313" key="3">
    <source>
        <dbReference type="Proteomes" id="UP000801492"/>
    </source>
</evidence>
<name>A0A8K0GCN5_IGNLU</name>
<comment type="caution">
    <text evidence="2">The sequence shown here is derived from an EMBL/GenBank/DDBJ whole genome shotgun (WGS) entry which is preliminary data.</text>
</comment>
<organism evidence="2 3">
    <name type="scientific">Ignelater luminosus</name>
    <name type="common">Cucubano</name>
    <name type="synonym">Pyrophorus luminosus</name>
    <dbReference type="NCBI Taxonomy" id="2038154"/>
    <lineage>
        <taxon>Eukaryota</taxon>
        <taxon>Metazoa</taxon>
        <taxon>Ecdysozoa</taxon>
        <taxon>Arthropoda</taxon>
        <taxon>Hexapoda</taxon>
        <taxon>Insecta</taxon>
        <taxon>Pterygota</taxon>
        <taxon>Neoptera</taxon>
        <taxon>Endopterygota</taxon>
        <taxon>Coleoptera</taxon>
        <taxon>Polyphaga</taxon>
        <taxon>Elateriformia</taxon>
        <taxon>Elateroidea</taxon>
        <taxon>Elateridae</taxon>
        <taxon>Agrypninae</taxon>
        <taxon>Pyrophorini</taxon>
        <taxon>Ignelater</taxon>
    </lineage>
</organism>
<dbReference type="PANTHER" id="PTHR47055">
    <property type="entry name" value="DDE_TNP_1_7 DOMAIN-CONTAINING PROTEIN"/>
    <property type="match status" value="1"/>
</dbReference>
<dbReference type="Proteomes" id="UP000801492">
    <property type="component" value="Unassembled WGS sequence"/>
</dbReference>
<dbReference type="InterPro" id="IPR052638">
    <property type="entry name" value="PiggyBac_TE-derived"/>
</dbReference>
<dbReference type="OrthoDB" id="10057240at2759"/>
<evidence type="ECO:0000313" key="2">
    <source>
        <dbReference type="EMBL" id="KAF2896967.1"/>
    </source>
</evidence>
<evidence type="ECO:0000256" key="1">
    <source>
        <dbReference type="SAM" id="MobiDB-lite"/>
    </source>
</evidence>